<comment type="caution">
    <text evidence="3">The sequence shown here is derived from an EMBL/GenBank/DDBJ whole genome shotgun (WGS) entry which is preliminary data.</text>
</comment>
<proteinExistence type="predicted"/>
<feature type="transmembrane region" description="Helical" evidence="2">
    <location>
        <begin position="159"/>
        <end position="178"/>
    </location>
</feature>
<protein>
    <recommendedName>
        <fullName evidence="5">Zinc-ribbon domain-containing protein</fullName>
    </recommendedName>
</protein>
<keyword evidence="2" id="KW-0812">Transmembrane</keyword>
<feature type="region of interest" description="Disordered" evidence="1">
    <location>
        <begin position="69"/>
        <end position="91"/>
    </location>
</feature>
<dbReference type="Proteomes" id="UP001194714">
    <property type="component" value="Unassembled WGS sequence"/>
</dbReference>
<evidence type="ECO:0000256" key="2">
    <source>
        <dbReference type="SAM" id="Phobius"/>
    </source>
</evidence>
<gene>
    <name evidence="3" type="ORF">NEPTK9_001441</name>
</gene>
<dbReference type="RefSeq" id="WP_194848238.1">
    <property type="nucleotide sequence ID" value="NZ_JAAEJV010000051.1"/>
</dbReference>
<feature type="transmembrane region" description="Helical" evidence="2">
    <location>
        <begin position="127"/>
        <end position="147"/>
    </location>
</feature>
<keyword evidence="2" id="KW-0472">Membrane</keyword>
<sequence length="189" mass="21608">MKQVDRTKVCWNCEADVSYEATYCPFCGTDLLTSSIETSKQAPKKDAKFSDQTLQESLASLYKPPYSARDRHGFGVPDEREEAPFKEAAPEKEDPLFKPYDQMEFEEAPPIQNEEVEEEVVSRRGTILPLLFLMIGAHLFMLGALLLFCSKDGVVTLEWSSRLWFVYCLIGFPLIYFGRRLLKDDQNSA</sequence>
<keyword evidence="4" id="KW-1185">Reference proteome</keyword>
<dbReference type="EMBL" id="JAAEJV010000051">
    <property type="protein sequence ID" value="MBF5059918.1"/>
    <property type="molecule type" value="Genomic_DNA"/>
</dbReference>
<evidence type="ECO:0008006" key="5">
    <source>
        <dbReference type="Google" id="ProtNLM"/>
    </source>
</evidence>
<evidence type="ECO:0000313" key="3">
    <source>
        <dbReference type="EMBL" id="MBF5059918.1"/>
    </source>
</evidence>
<evidence type="ECO:0000256" key="1">
    <source>
        <dbReference type="SAM" id="MobiDB-lite"/>
    </source>
</evidence>
<reference evidence="3 4" key="1">
    <citation type="submission" date="2020-01" db="EMBL/GenBank/DDBJ databases">
        <title>Draft genome sequence of Cand. Neptunochlamydia vexilliferae K9.</title>
        <authorList>
            <person name="Schulz F."/>
            <person name="Koestlbacher S."/>
            <person name="Wascher F."/>
            <person name="Pizzetti I."/>
            <person name="Horn M."/>
        </authorList>
    </citation>
    <scope>NUCLEOTIDE SEQUENCE [LARGE SCALE GENOMIC DNA]</scope>
    <source>
        <strain evidence="3 4">K9</strain>
    </source>
</reference>
<organism evidence="3 4">
    <name type="scientific">Candidatus Neptunichlamydia vexilliferae</name>
    <dbReference type="NCBI Taxonomy" id="1651774"/>
    <lineage>
        <taxon>Bacteria</taxon>
        <taxon>Pseudomonadati</taxon>
        <taxon>Chlamydiota</taxon>
        <taxon>Chlamydiia</taxon>
        <taxon>Parachlamydiales</taxon>
        <taxon>Simkaniaceae</taxon>
        <taxon>Candidatus Neptunichlamydia</taxon>
    </lineage>
</organism>
<accession>A0ABS0B0J7</accession>
<name>A0ABS0B0J7_9BACT</name>
<evidence type="ECO:0000313" key="4">
    <source>
        <dbReference type="Proteomes" id="UP001194714"/>
    </source>
</evidence>
<keyword evidence="2" id="KW-1133">Transmembrane helix</keyword>
<feature type="compositionally biased region" description="Basic and acidic residues" evidence="1">
    <location>
        <begin position="82"/>
        <end position="91"/>
    </location>
</feature>